<protein>
    <submittedName>
        <fullName evidence="1">Uncharacterized protein</fullName>
    </submittedName>
</protein>
<organism evidence="1 2">
    <name type="scientific">candidate division TM6 bacterium JCVI TM6SC1</name>
    <dbReference type="NCBI Taxonomy" id="1306947"/>
    <lineage>
        <taxon>Bacteria</taxon>
        <taxon>Candidatus Babelota</taxon>
        <taxon>Vermiphilus</taxon>
    </lineage>
</organism>
<evidence type="ECO:0000313" key="2">
    <source>
        <dbReference type="Proteomes" id="UP000032214"/>
    </source>
</evidence>
<gene>
    <name evidence="1" type="ORF">J120_02700</name>
</gene>
<sequence>MKYHYYGLIIVTMGYCWQTYCMERDVCKVALPTETKARAEFIKNVVRPIIATSITEQMYKDSVAFTDKIIKVTGTAAQKALCFNTYTPKSELVKSNVYTQEAQNINWHLFSTPPLCEPDQGRWDEERWNNFIDNIKKAVDYNEHNELVLTQVHCIGQDFSNSLIYENCLIKSKRLAQAKWPYCAYGDSLLTKVLKNILISLQGINLELQKFSNPYDPWELLEIIQQELRRAKIIEEKVDLIYLAYYFYPEINTLGSRESIQAFVDKHCQNDNNLCHALWYKLLLVGAETDKDPVYKLLMWSTGPQEYENFVALDKHILWATEQTLCARYNTLYSLDTIDHRFINDDIDHIGYRFLDTDKKTMLALCGIYDLLLYAIRFNSTTIVKLFIAILVHNPAISTYWNDTPCRARFVLRQLLTHSIRNDNFNIVCALLRNITPGKPWDMYRDIITEDKLSHINSTSLYKIAPNAATSCRELQIPNPLISSPVNKSYMFCIQHLLKYGYSEILATNDIIPKKLATYIEESYQSDSETADKYFGGYSFWVDIAYNNNNNESGSFFPRFLKKTSFYDASKKYFHDFPLVRYLMSAIKEYPNDINLKILLGKIKDNLFPI</sequence>
<evidence type="ECO:0000313" key="1">
    <source>
        <dbReference type="EMBL" id="KIX85212.1"/>
    </source>
</evidence>
<name>A0A0D2K4T2_9BACT</name>
<proteinExistence type="predicted"/>
<accession>A0A0D2K4T2</accession>
<reference evidence="1 2" key="1">
    <citation type="journal article" date="2013" name="Proc. Natl. Acad. Sci. U.S.A.">
        <title>Candidate phylum TM6 genome recovered from a hospital sink biofilm provides genomic insights into this uncultivated phylum.</title>
        <authorList>
            <person name="McLean J.S."/>
            <person name="Lombardo M.J."/>
            <person name="Badger J.H."/>
            <person name="Edlund A."/>
            <person name="Novotny M."/>
            <person name="Yee-Greenbaum J."/>
            <person name="Vyahhi N."/>
            <person name="Hall A.P."/>
            <person name="Yang Y."/>
            <person name="Dupont C.L."/>
            <person name="Ziegler M.G."/>
            <person name="Chitsaz H."/>
            <person name="Allen A.E."/>
            <person name="Yooseph S."/>
            <person name="Tesler G."/>
            <person name="Pevzner P.A."/>
            <person name="Friedman R.M."/>
            <person name="Nealson K.H."/>
            <person name="Venter J.C."/>
            <person name="Lasken R.S."/>
        </authorList>
    </citation>
    <scope>NUCLEOTIDE SEQUENCE [LARGE SCALE GENOMIC DNA]</scope>
    <source>
        <strain evidence="1 2">TM6SC1</strain>
    </source>
</reference>
<dbReference type="EMBL" id="ARQD01000002">
    <property type="protein sequence ID" value="KIX85212.1"/>
    <property type="molecule type" value="Genomic_DNA"/>
</dbReference>
<keyword evidence="2" id="KW-1185">Reference proteome</keyword>
<dbReference type="AlphaFoldDB" id="A0A0D2K4T2"/>
<comment type="caution">
    <text evidence="1">The sequence shown here is derived from an EMBL/GenBank/DDBJ whole genome shotgun (WGS) entry which is preliminary data.</text>
</comment>
<dbReference type="Proteomes" id="UP000032214">
    <property type="component" value="Unassembled WGS sequence"/>
</dbReference>
<dbReference type="STRING" id="1306947.J120_02700"/>